<dbReference type="Ensembl" id="ENSHHUT00000074845.1">
    <property type="protein sequence ID" value="ENSHHUP00000072445.1"/>
    <property type="gene ID" value="ENSHHUG00000042526.1"/>
</dbReference>
<dbReference type="Gene3D" id="3.30.870.10">
    <property type="entry name" value="Endonuclease Chain A"/>
    <property type="match status" value="1"/>
</dbReference>
<keyword evidence="4" id="KW-0469">Meiosis</keyword>
<dbReference type="GO" id="GO:0051321">
    <property type="term" value="P:meiotic cell cycle"/>
    <property type="evidence" value="ECO:0007669"/>
    <property type="project" value="UniProtKB-KW"/>
</dbReference>
<evidence type="ECO:0000256" key="1">
    <source>
        <dbReference type="ARBA" id="ARBA00022801"/>
    </source>
</evidence>
<evidence type="ECO:0000256" key="2">
    <source>
        <dbReference type="ARBA" id="ARBA00022963"/>
    </source>
</evidence>
<name>A0A4W5QEQ5_9TELE</name>
<evidence type="ECO:0000256" key="6">
    <source>
        <dbReference type="ARBA" id="ARBA00040549"/>
    </source>
</evidence>
<dbReference type="GO" id="GO:0005739">
    <property type="term" value="C:mitochondrion"/>
    <property type="evidence" value="ECO:0007669"/>
    <property type="project" value="TreeGrafter"/>
</dbReference>
<evidence type="ECO:0000256" key="11">
    <source>
        <dbReference type="ARBA" id="ARBA00048101"/>
    </source>
</evidence>
<evidence type="ECO:0000256" key="7">
    <source>
        <dbReference type="ARBA" id="ARBA00041680"/>
    </source>
</evidence>
<protein>
    <recommendedName>
        <fullName evidence="6">Mitochondrial cardiolipin hydrolase</fullName>
    </recommendedName>
    <alternativeName>
        <fullName evidence="8">Choline phosphatase 6</fullName>
    </alternativeName>
    <alternativeName>
        <fullName evidence="10">Mitochondrial phospholipase</fullName>
    </alternativeName>
    <alternativeName>
        <fullName evidence="9">Phosphatidylcholine-hydrolyzing phospholipase D6</fullName>
    </alternativeName>
    <alternativeName>
        <fullName evidence="7">Phospholipase D6</fullName>
    </alternativeName>
</protein>
<dbReference type="GO" id="GO:0016042">
    <property type="term" value="P:lipid catabolic process"/>
    <property type="evidence" value="ECO:0007669"/>
    <property type="project" value="UniProtKB-KW"/>
</dbReference>
<dbReference type="InterPro" id="IPR025202">
    <property type="entry name" value="PLD-like_dom"/>
</dbReference>
<comment type="similarity">
    <text evidence="5">Belongs to the phospholipase D family. MitoPLD/Zucchini subfamily.</text>
</comment>
<organism evidence="13 14">
    <name type="scientific">Hucho hucho</name>
    <name type="common">huchen</name>
    <dbReference type="NCBI Taxonomy" id="62062"/>
    <lineage>
        <taxon>Eukaryota</taxon>
        <taxon>Metazoa</taxon>
        <taxon>Chordata</taxon>
        <taxon>Craniata</taxon>
        <taxon>Vertebrata</taxon>
        <taxon>Euteleostomi</taxon>
        <taxon>Actinopterygii</taxon>
        <taxon>Neopterygii</taxon>
        <taxon>Teleostei</taxon>
        <taxon>Protacanthopterygii</taxon>
        <taxon>Salmoniformes</taxon>
        <taxon>Salmonidae</taxon>
        <taxon>Salmoninae</taxon>
        <taxon>Hucho</taxon>
    </lineage>
</organism>
<evidence type="ECO:0000256" key="5">
    <source>
        <dbReference type="ARBA" id="ARBA00038012"/>
    </source>
</evidence>
<dbReference type="CDD" id="cd09171">
    <property type="entry name" value="PLDc_vPLD6_like"/>
    <property type="match status" value="1"/>
</dbReference>
<dbReference type="GeneTree" id="ENSGT00390000004368"/>
<dbReference type="Pfam" id="PF13091">
    <property type="entry name" value="PLDc_2"/>
    <property type="match status" value="1"/>
</dbReference>
<dbReference type="PANTHER" id="PTHR43856">
    <property type="entry name" value="CARDIOLIPIN HYDROLASE"/>
    <property type="match status" value="1"/>
</dbReference>
<accession>A0A4W5QEQ5</accession>
<dbReference type="SUPFAM" id="SSF56024">
    <property type="entry name" value="Phospholipase D/nuclease"/>
    <property type="match status" value="1"/>
</dbReference>
<evidence type="ECO:0000313" key="13">
    <source>
        <dbReference type="Ensembl" id="ENSHHUP00000072445.1"/>
    </source>
</evidence>
<evidence type="ECO:0000256" key="3">
    <source>
        <dbReference type="ARBA" id="ARBA00023098"/>
    </source>
</evidence>
<comment type="catalytic activity">
    <reaction evidence="11">
        <text>a cardiolipin + H2O = a 1,2-diacyl-sn-glycero-3-phospho-(1'-sn-glycerol) + a 1,2-diacyl-sn-glycero-3-phosphate + H(+)</text>
        <dbReference type="Rhea" id="RHEA:44884"/>
        <dbReference type="ChEBI" id="CHEBI:15377"/>
        <dbReference type="ChEBI" id="CHEBI:15378"/>
        <dbReference type="ChEBI" id="CHEBI:58608"/>
        <dbReference type="ChEBI" id="CHEBI:62237"/>
        <dbReference type="ChEBI" id="CHEBI:64716"/>
    </reaction>
    <physiologicalReaction direction="left-to-right" evidence="11">
        <dbReference type="Rhea" id="RHEA:44885"/>
    </physiologicalReaction>
</comment>
<reference evidence="14" key="1">
    <citation type="submission" date="2018-06" db="EMBL/GenBank/DDBJ databases">
        <title>Genome assembly of Danube salmon.</title>
        <authorList>
            <person name="Macqueen D.J."/>
            <person name="Gundappa M.K."/>
        </authorList>
    </citation>
    <scope>NUCLEOTIDE SEQUENCE [LARGE SCALE GENOMIC DNA]</scope>
</reference>
<dbReference type="STRING" id="62062.ENSHHUP00000072445"/>
<dbReference type="Proteomes" id="UP000314982">
    <property type="component" value="Unassembled WGS sequence"/>
</dbReference>
<keyword evidence="2" id="KW-0442">Lipid degradation</keyword>
<keyword evidence="14" id="KW-1185">Reference proteome</keyword>
<reference evidence="13" key="3">
    <citation type="submission" date="2025-09" db="UniProtKB">
        <authorList>
            <consortium name="Ensembl"/>
        </authorList>
    </citation>
    <scope>IDENTIFICATION</scope>
</reference>
<keyword evidence="3" id="KW-0443">Lipid metabolism</keyword>
<dbReference type="PANTHER" id="PTHR43856:SF1">
    <property type="entry name" value="MITOCHONDRIAL CARDIOLIPIN HYDROLASE"/>
    <property type="match status" value="1"/>
</dbReference>
<dbReference type="InterPro" id="IPR051406">
    <property type="entry name" value="PLD_domain"/>
</dbReference>
<sequence length="212" mass="23860">FSLYSVALTLIVEWLGWLFCRLWPRKISRGPLKEVFFFPTEVACTERLFTPDSPFPCPLPHNVNTSFTRLLGHILSASSSLDLCVFAFTNLDLSWAVLALHTRGIPIRILTDMDYTLITGSQIGAIRRAGRCDSGTVHMHHMFAVVDGRRLITGSLNWTLTAIHSNKENILATEEPDLVLPFITEFQMLWVVNDPARKHLPSIAEKTASLVQ</sequence>
<evidence type="ECO:0000259" key="12">
    <source>
        <dbReference type="Pfam" id="PF13091"/>
    </source>
</evidence>
<evidence type="ECO:0000256" key="4">
    <source>
        <dbReference type="ARBA" id="ARBA00023254"/>
    </source>
</evidence>
<dbReference type="AlphaFoldDB" id="A0A4W5QEQ5"/>
<evidence type="ECO:0000256" key="10">
    <source>
        <dbReference type="ARBA" id="ARBA00043167"/>
    </source>
</evidence>
<keyword evidence="1" id="KW-0378">Hydrolase</keyword>
<proteinExistence type="inferred from homology"/>
<evidence type="ECO:0000256" key="9">
    <source>
        <dbReference type="ARBA" id="ARBA00043135"/>
    </source>
</evidence>
<dbReference type="GO" id="GO:0034587">
    <property type="term" value="P:piRNA processing"/>
    <property type="evidence" value="ECO:0007669"/>
    <property type="project" value="TreeGrafter"/>
</dbReference>
<evidence type="ECO:0000256" key="8">
    <source>
        <dbReference type="ARBA" id="ARBA00042226"/>
    </source>
</evidence>
<feature type="domain" description="Phospholipase D-like" evidence="12">
    <location>
        <begin position="72"/>
        <end position="190"/>
    </location>
</feature>
<reference evidence="13" key="2">
    <citation type="submission" date="2025-08" db="UniProtKB">
        <authorList>
            <consortium name="Ensembl"/>
        </authorList>
    </citation>
    <scope>IDENTIFICATION</scope>
</reference>
<evidence type="ECO:0000313" key="14">
    <source>
        <dbReference type="Proteomes" id="UP000314982"/>
    </source>
</evidence>
<dbReference type="GO" id="GO:0016891">
    <property type="term" value="F:RNA endonuclease activity producing 5'-phosphomonoesters, hydrolytic mechanism"/>
    <property type="evidence" value="ECO:0007669"/>
    <property type="project" value="TreeGrafter"/>
</dbReference>